<dbReference type="EC" id="7.6.2.9" evidence="5"/>
<evidence type="ECO:0000256" key="3">
    <source>
        <dbReference type="ARBA" id="ARBA00022741"/>
    </source>
</evidence>
<sequence>MRNGNAEHGATTGRRRSSTSQPTNRSEHGGVRMIKFDSVTKRYPDGTVAVNDLSLTAPSGQITVFVGPSGCGKTTSLRMINRMIEPSGGTIWLDDQDTGKVPPATLRRGIGYVIQHAGLFPHRTILDNIITVPSLLGHNKKQARAKAMELMERVGLEARFAERYPAQLSGGQQQRVGVARALVADPPVMLMDEPFSAVDPVVREQLQQEFLRLQSELGKTIVFVTHDIDEAIKLGDQVAVLNVGGVLAQLASPAELLSHPANSFVAGFVGRDRGYRALGFATDTVPVRSETTVAVGATVAEGVRAAEDGWVLVVDSANSPQGWFNVDHGVHDGSMQITPAILNLGGTLATEGGTLRNTLDAALSSPSGRGVVVDEDGRFRGTVTAAEVVARIEARAAAGRYGAPAVSG</sequence>
<reference evidence="8 9" key="1">
    <citation type="submission" date="2016-10" db="EMBL/GenBank/DDBJ databases">
        <authorList>
            <person name="de Groot N.N."/>
        </authorList>
    </citation>
    <scope>NUCLEOTIDE SEQUENCE [LARGE SCALE GENOMIC DNA]</scope>
    <source>
        <strain evidence="9">P4-7,KCTC 19426,CECT 7604</strain>
    </source>
</reference>
<keyword evidence="3" id="KW-0547">Nucleotide-binding</keyword>
<feature type="region of interest" description="Disordered" evidence="6">
    <location>
        <begin position="1"/>
        <end position="32"/>
    </location>
</feature>
<evidence type="ECO:0000256" key="5">
    <source>
        <dbReference type="ARBA" id="ARBA00066388"/>
    </source>
</evidence>
<protein>
    <recommendedName>
        <fullName evidence="5">ABC-type quaternary amine transporter</fullName>
        <ecNumber evidence="5">7.6.2.9</ecNumber>
    </recommendedName>
</protein>
<comment type="similarity">
    <text evidence="1">Belongs to the ABC transporter superfamily.</text>
</comment>
<dbReference type="PROSITE" id="PS00211">
    <property type="entry name" value="ABC_TRANSPORTER_1"/>
    <property type="match status" value="1"/>
</dbReference>
<dbReference type="SUPFAM" id="SSF52540">
    <property type="entry name" value="P-loop containing nucleoside triphosphate hydrolases"/>
    <property type="match status" value="1"/>
</dbReference>
<organism evidence="8 9">
    <name type="scientific">Nakamurella panacisegetis</name>
    <dbReference type="NCBI Taxonomy" id="1090615"/>
    <lineage>
        <taxon>Bacteria</taxon>
        <taxon>Bacillati</taxon>
        <taxon>Actinomycetota</taxon>
        <taxon>Actinomycetes</taxon>
        <taxon>Nakamurellales</taxon>
        <taxon>Nakamurellaceae</taxon>
        <taxon>Nakamurella</taxon>
    </lineage>
</organism>
<dbReference type="GO" id="GO:0005524">
    <property type="term" value="F:ATP binding"/>
    <property type="evidence" value="ECO:0007669"/>
    <property type="project" value="UniProtKB-KW"/>
</dbReference>
<dbReference type="InterPro" id="IPR027417">
    <property type="entry name" value="P-loop_NTPase"/>
</dbReference>
<dbReference type="Pfam" id="PF00005">
    <property type="entry name" value="ABC_tran"/>
    <property type="match status" value="1"/>
</dbReference>
<proteinExistence type="inferred from homology"/>
<dbReference type="InterPro" id="IPR017871">
    <property type="entry name" value="ABC_transporter-like_CS"/>
</dbReference>
<accession>A0A1H0NWF7</accession>
<evidence type="ECO:0000256" key="2">
    <source>
        <dbReference type="ARBA" id="ARBA00022448"/>
    </source>
</evidence>
<dbReference type="GO" id="GO:0016887">
    <property type="term" value="F:ATP hydrolysis activity"/>
    <property type="evidence" value="ECO:0007669"/>
    <property type="project" value="InterPro"/>
</dbReference>
<evidence type="ECO:0000313" key="8">
    <source>
        <dbReference type="EMBL" id="SDO96878.1"/>
    </source>
</evidence>
<dbReference type="FunFam" id="3.40.50.300:FF:000425">
    <property type="entry name" value="Probable ABC transporter, ATP-binding subunit"/>
    <property type="match status" value="1"/>
</dbReference>
<evidence type="ECO:0000313" key="9">
    <source>
        <dbReference type="Proteomes" id="UP000198741"/>
    </source>
</evidence>
<keyword evidence="9" id="KW-1185">Reference proteome</keyword>
<dbReference type="EMBL" id="LT629710">
    <property type="protein sequence ID" value="SDO96878.1"/>
    <property type="molecule type" value="Genomic_DNA"/>
</dbReference>
<keyword evidence="2" id="KW-0813">Transport</keyword>
<evidence type="ECO:0000256" key="6">
    <source>
        <dbReference type="SAM" id="MobiDB-lite"/>
    </source>
</evidence>
<evidence type="ECO:0000256" key="4">
    <source>
        <dbReference type="ARBA" id="ARBA00022840"/>
    </source>
</evidence>
<dbReference type="Proteomes" id="UP000198741">
    <property type="component" value="Chromosome I"/>
</dbReference>
<dbReference type="Gene3D" id="3.40.50.300">
    <property type="entry name" value="P-loop containing nucleotide triphosphate hydrolases"/>
    <property type="match status" value="1"/>
</dbReference>
<evidence type="ECO:0000256" key="1">
    <source>
        <dbReference type="ARBA" id="ARBA00005417"/>
    </source>
</evidence>
<feature type="domain" description="ABC transporter" evidence="7">
    <location>
        <begin position="34"/>
        <end position="269"/>
    </location>
</feature>
<dbReference type="STRING" id="1090615.SAMN04515671_2514"/>
<dbReference type="GO" id="GO:0015418">
    <property type="term" value="F:ABC-type quaternary ammonium compound transporting activity"/>
    <property type="evidence" value="ECO:0007669"/>
    <property type="project" value="UniProtKB-EC"/>
</dbReference>
<keyword evidence="4 8" id="KW-0067">ATP-binding</keyword>
<dbReference type="SMART" id="SM00382">
    <property type="entry name" value="AAA"/>
    <property type="match status" value="1"/>
</dbReference>
<dbReference type="PANTHER" id="PTHR43117">
    <property type="entry name" value="OSMOPROTECTANT IMPORT ATP-BINDING PROTEIN OSMV"/>
    <property type="match status" value="1"/>
</dbReference>
<dbReference type="PROSITE" id="PS50893">
    <property type="entry name" value="ABC_TRANSPORTER_2"/>
    <property type="match status" value="1"/>
</dbReference>
<evidence type="ECO:0000259" key="7">
    <source>
        <dbReference type="PROSITE" id="PS50893"/>
    </source>
</evidence>
<dbReference type="InterPro" id="IPR003439">
    <property type="entry name" value="ABC_transporter-like_ATP-bd"/>
</dbReference>
<gene>
    <name evidence="8" type="ORF">SAMN04515671_2514</name>
</gene>
<dbReference type="InterPro" id="IPR003593">
    <property type="entry name" value="AAA+_ATPase"/>
</dbReference>
<dbReference type="AlphaFoldDB" id="A0A1H0NWF7"/>
<dbReference type="PANTHER" id="PTHR43117:SF4">
    <property type="entry name" value="OSMOPROTECTANT IMPORT ATP-BINDING PROTEIN OSMV"/>
    <property type="match status" value="1"/>
</dbReference>
<name>A0A1H0NWF7_9ACTN</name>